<evidence type="ECO:0000256" key="12">
    <source>
        <dbReference type="ARBA" id="ARBA00023170"/>
    </source>
</evidence>
<name>A0A1D7QFY6_9SPHI</name>
<dbReference type="PROSITE" id="PS52016">
    <property type="entry name" value="TONB_DEPENDENT_REC_3"/>
    <property type="match status" value="1"/>
</dbReference>
<keyword evidence="12 19" id="KW-0675">Receptor</keyword>
<dbReference type="Pfam" id="PF07715">
    <property type="entry name" value="Plug"/>
    <property type="match status" value="1"/>
</dbReference>
<evidence type="ECO:0000256" key="8">
    <source>
        <dbReference type="ARBA" id="ARBA00023004"/>
    </source>
</evidence>
<accession>A0A1D7QFY6</accession>
<evidence type="ECO:0000313" key="19">
    <source>
        <dbReference type="EMBL" id="AOM77545.1"/>
    </source>
</evidence>
<evidence type="ECO:0000256" key="13">
    <source>
        <dbReference type="ARBA" id="ARBA00023237"/>
    </source>
</evidence>
<keyword evidence="13 14" id="KW-0998">Cell outer membrane</keyword>
<dbReference type="GO" id="GO:0015344">
    <property type="term" value="F:siderophore uptake transmembrane transporter activity"/>
    <property type="evidence" value="ECO:0007669"/>
    <property type="project" value="TreeGrafter"/>
</dbReference>
<dbReference type="InterPro" id="IPR036942">
    <property type="entry name" value="Beta-barrel_TonB_sf"/>
</dbReference>
<keyword evidence="10 15" id="KW-0798">TonB box</keyword>
<keyword evidence="5" id="KW-0410">Iron transport</keyword>
<dbReference type="EMBL" id="CP017141">
    <property type="protein sequence ID" value="AOM77545.1"/>
    <property type="molecule type" value="Genomic_DNA"/>
</dbReference>
<keyword evidence="20" id="KW-1185">Reference proteome</keyword>
<dbReference type="InterPro" id="IPR039426">
    <property type="entry name" value="TonB-dep_rcpt-like"/>
</dbReference>
<keyword evidence="4 14" id="KW-1134">Transmembrane beta strand</keyword>
<evidence type="ECO:0000256" key="1">
    <source>
        <dbReference type="ARBA" id="ARBA00004571"/>
    </source>
</evidence>
<keyword evidence="7 16" id="KW-0732">Signal</keyword>
<dbReference type="GO" id="GO:0009279">
    <property type="term" value="C:cell outer membrane"/>
    <property type="evidence" value="ECO:0007669"/>
    <property type="project" value="UniProtKB-SubCell"/>
</dbReference>
<keyword evidence="6 14" id="KW-0812">Transmembrane</keyword>
<keyword evidence="3 14" id="KW-0813">Transport</keyword>
<dbReference type="AlphaFoldDB" id="A0A1D7QFY6"/>
<dbReference type="InterPro" id="IPR012910">
    <property type="entry name" value="Plug_dom"/>
</dbReference>
<evidence type="ECO:0000259" key="18">
    <source>
        <dbReference type="Pfam" id="PF07715"/>
    </source>
</evidence>
<dbReference type="NCBIfam" id="TIGR01783">
    <property type="entry name" value="TonB-siderophor"/>
    <property type="match status" value="1"/>
</dbReference>
<reference evidence="19 20" key="1">
    <citation type="submission" date="2016-08" db="EMBL/GenBank/DDBJ databases">
        <authorList>
            <person name="Seilhamer J.J."/>
        </authorList>
    </citation>
    <scope>NUCLEOTIDE SEQUENCE [LARGE SCALE GENOMIC DNA]</scope>
    <source>
        <strain evidence="19 20">DX4</strain>
    </source>
</reference>
<dbReference type="Gene3D" id="2.170.130.10">
    <property type="entry name" value="TonB-dependent receptor, plug domain"/>
    <property type="match status" value="1"/>
</dbReference>
<evidence type="ECO:0000256" key="10">
    <source>
        <dbReference type="ARBA" id="ARBA00023077"/>
    </source>
</evidence>
<comment type="similarity">
    <text evidence="2 14 15">Belongs to the TonB-dependent receptor family.</text>
</comment>
<dbReference type="Gene3D" id="2.40.170.20">
    <property type="entry name" value="TonB-dependent receptor, beta-barrel domain"/>
    <property type="match status" value="1"/>
</dbReference>
<proteinExistence type="inferred from homology"/>
<feature type="domain" description="TonB-dependent receptor plug" evidence="18">
    <location>
        <begin position="140"/>
        <end position="237"/>
    </location>
</feature>
<protein>
    <submittedName>
        <fullName evidence="19">TonB-dependent receptor</fullName>
    </submittedName>
</protein>
<dbReference type="GO" id="GO:0038023">
    <property type="term" value="F:signaling receptor activity"/>
    <property type="evidence" value="ECO:0007669"/>
    <property type="project" value="InterPro"/>
</dbReference>
<evidence type="ECO:0000256" key="6">
    <source>
        <dbReference type="ARBA" id="ARBA00022692"/>
    </source>
</evidence>
<organism evidence="19 20">
    <name type="scientific">Pedobacter steynii</name>
    <dbReference type="NCBI Taxonomy" id="430522"/>
    <lineage>
        <taxon>Bacteria</taxon>
        <taxon>Pseudomonadati</taxon>
        <taxon>Bacteroidota</taxon>
        <taxon>Sphingobacteriia</taxon>
        <taxon>Sphingobacteriales</taxon>
        <taxon>Sphingobacteriaceae</taxon>
        <taxon>Pedobacter</taxon>
    </lineage>
</organism>
<dbReference type="InterPro" id="IPR000531">
    <property type="entry name" value="Beta-barrel_TonB"/>
</dbReference>
<dbReference type="Gene3D" id="2.60.40.1120">
    <property type="entry name" value="Carboxypeptidase-like, regulatory domain"/>
    <property type="match status" value="1"/>
</dbReference>
<evidence type="ECO:0000256" key="14">
    <source>
        <dbReference type="PROSITE-ProRule" id="PRU01360"/>
    </source>
</evidence>
<feature type="domain" description="TonB-dependent receptor-like beta-barrel" evidence="17">
    <location>
        <begin position="308"/>
        <end position="772"/>
    </location>
</feature>
<dbReference type="SUPFAM" id="SSF49452">
    <property type="entry name" value="Starch-binding domain-like"/>
    <property type="match status" value="1"/>
</dbReference>
<dbReference type="GO" id="GO:0030246">
    <property type="term" value="F:carbohydrate binding"/>
    <property type="evidence" value="ECO:0007669"/>
    <property type="project" value="InterPro"/>
</dbReference>
<evidence type="ECO:0000313" key="20">
    <source>
        <dbReference type="Proteomes" id="UP000094313"/>
    </source>
</evidence>
<evidence type="ECO:0000256" key="9">
    <source>
        <dbReference type="ARBA" id="ARBA00023065"/>
    </source>
</evidence>
<dbReference type="Pfam" id="PF13715">
    <property type="entry name" value="CarbopepD_reg_2"/>
    <property type="match status" value="1"/>
</dbReference>
<evidence type="ECO:0000256" key="16">
    <source>
        <dbReference type="SAM" id="SignalP"/>
    </source>
</evidence>
<dbReference type="RefSeq" id="WP_069379235.1">
    <property type="nucleotide sequence ID" value="NZ_CP017141.1"/>
</dbReference>
<evidence type="ECO:0000256" key="2">
    <source>
        <dbReference type="ARBA" id="ARBA00009810"/>
    </source>
</evidence>
<dbReference type="Pfam" id="PF00593">
    <property type="entry name" value="TonB_dep_Rec_b-barrel"/>
    <property type="match status" value="1"/>
</dbReference>
<dbReference type="PANTHER" id="PTHR32552:SF68">
    <property type="entry name" value="FERRICHROME OUTER MEMBRANE TRANSPORTER_PHAGE RECEPTOR"/>
    <property type="match status" value="1"/>
</dbReference>
<keyword evidence="9" id="KW-0406">Ion transport</keyword>
<evidence type="ECO:0000256" key="15">
    <source>
        <dbReference type="RuleBase" id="RU003357"/>
    </source>
</evidence>
<evidence type="ECO:0000259" key="17">
    <source>
        <dbReference type="Pfam" id="PF00593"/>
    </source>
</evidence>
<keyword evidence="8" id="KW-0408">Iron</keyword>
<dbReference type="InterPro" id="IPR013784">
    <property type="entry name" value="Carb-bd-like_fold"/>
</dbReference>
<dbReference type="CDD" id="cd01347">
    <property type="entry name" value="ligand_gated_channel"/>
    <property type="match status" value="1"/>
</dbReference>
<sequence>MKHFYKLLSITVLLFLSVNTFAQLASVPARGSITGKVSSNDGKPAGYVNVQIVENNRRTLTKEDGTFSFHNLKSGEYTVKTSYVGLQVQSQKVIVTEGQTTKVDFILSENSSELNEVIIAGTHSQNLKPAAMGKIAIAPKDLPQSIQIISSQTITDQQASRLSDVLKNVNGIALGTTRGTTGENFFARGYSLGANNYFKNGARTNSGSLPETSTLESIEVLKGSAALLYGNVSSGAVINMVTKKPKFEYGAEVSMRAGSYDFYKPSADIYGPISKDLAFRVIGTYENAKSFRNTVKSDRYYVNPSLLYNISEKTSLLVQGDYLEYDLTPDFGIGSLGGKIPTTIGRSEFFNTVWAYNKGKQATASAELNHQFNANWKLNAIGSFQSFDRNYFSSERIQASEIGDWERKLSRQKTSEDYYTGQINLNGIFNTGSVKHTLLVGVDGDRYMNLTNTFNLSTSAVYDKINTLDPNKFVPRTDMPDTQILSSSKTPTDRVGLYFQDLIALSEKIKVLAGLRYSYQAVGVPKIHTVSTGETAKSTTVRARYEQAFSPRVGLVYQPLKTTSVFASYSNNFSPNSGVDINGDNMKASIIDQYEVGVKNELFDGKITANLSLYKIINHDFAQAVVLPNNEPTAAREFAGETTSDGLEIDLSGTIVSGLNFLAGYSYNFMRYTKTPGKPVNNVVGERIVGNTAHTANGTLFYTFSEGAVKGLKLGASAFYTGKRMAGWNNTYADLTSPTGSRLIPVGDFTTFDFTAGYSFKKLSLLAKVSNIGNTLNYYVHENYSINPIPPRQFMTTISYRF</sequence>
<feature type="chain" id="PRO_5009098514" evidence="16">
    <location>
        <begin position="23"/>
        <end position="802"/>
    </location>
</feature>
<feature type="signal peptide" evidence="16">
    <location>
        <begin position="1"/>
        <end position="22"/>
    </location>
</feature>
<dbReference type="OrthoDB" id="9758472at2"/>
<evidence type="ECO:0000256" key="11">
    <source>
        <dbReference type="ARBA" id="ARBA00023136"/>
    </source>
</evidence>
<evidence type="ECO:0000256" key="3">
    <source>
        <dbReference type="ARBA" id="ARBA00022448"/>
    </source>
</evidence>
<gene>
    <name evidence="19" type="ORF">BFS30_10405</name>
</gene>
<dbReference type="PANTHER" id="PTHR32552">
    <property type="entry name" value="FERRICHROME IRON RECEPTOR-RELATED"/>
    <property type="match status" value="1"/>
</dbReference>
<dbReference type="InterPro" id="IPR037066">
    <property type="entry name" value="Plug_dom_sf"/>
</dbReference>
<dbReference type="InterPro" id="IPR010105">
    <property type="entry name" value="TonB_sidphr_rcpt"/>
</dbReference>
<evidence type="ECO:0000256" key="7">
    <source>
        <dbReference type="ARBA" id="ARBA00022729"/>
    </source>
</evidence>
<evidence type="ECO:0000256" key="5">
    <source>
        <dbReference type="ARBA" id="ARBA00022496"/>
    </source>
</evidence>
<comment type="subcellular location">
    <subcellularLocation>
        <location evidence="1 14">Cell outer membrane</location>
        <topology evidence="1 14">Multi-pass membrane protein</topology>
    </subcellularLocation>
</comment>
<dbReference type="SUPFAM" id="SSF56935">
    <property type="entry name" value="Porins"/>
    <property type="match status" value="1"/>
</dbReference>
<evidence type="ECO:0000256" key="4">
    <source>
        <dbReference type="ARBA" id="ARBA00022452"/>
    </source>
</evidence>
<dbReference type="KEGG" id="psty:BFS30_10405"/>
<dbReference type="Proteomes" id="UP000094313">
    <property type="component" value="Chromosome"/>
</dbReference>
<dbReference type="GO" id="GO:0015891">
    <property type="term" value="P:siderophore transport"/>
    <property type="evidence" value="ECO:0007669"/>
    <property type="project" value="InterPro"/>
</dbReference>
<keyword evidence="11 14" id="KW-0472">Membrane</keyword>